<dbReference type="Pfam" id="PF00805">
    <property type="entry name" value="Pentapeptide"/>
    <property type="match status" value="1"/>
</dbReference>
<dbReference type="InterPro" id="IPR001646">
    <property type="entry name" value="5peptide_repeat"/>
</dbReference>
<name>A0A3G3JV25_9BACL</name>
<keyword evidence="2" id="KW-1185">Reference proteome</keyword>
<evidence type="ECO:0000313" key="2">
    <source>
        <dbReference type="Proteomes" id="UP000269097"/>
    </source>
</evidence>
<accession>A0A3G3JV25</accession>
<dbReference type="Proteomes" id="UP000269097">
    <property type="component" value="Chromosome"/>
</dbReference>
<dbReference type="KEGG" id="coh:EAV92_05650"/>
<gene>
    <name evidence="1" type="ORF">EAV92_05650</name>
</gene>
<organism evidence="1 2">
    <name type="scientific">Cohnella candidum</name>
    <dbReference type="NCBI Taxonomy" id="2674991"/>
    <lineage>
        <taxon>Bacteria</taxon>
        <taxon>Bacillati</taxon>
        <taxon>Bacillota</taxon>
        <taxon>Bacilli</taxon>
        <taxon>Bacillales</taxon>
        <taxon>Paenibacillaceae</taxon>
        <taxon>Cohnella</taxon>
    </lineage>
</organism>
<dbReference type="PANTHER" id="PTHR14136">
    <property type="entry name" value="BTB_POZ DOMAIN-CONTAINING PROTEIN KCTD9"/>
    <property type="match status" value="1"/>
</dbReference>
<dbReference type="RefSeq" id="WP_123040158.1">
    <property type="nucleotide sequence ID" value="NZ_CP033433.1"/>
</dbReference>
<sequence length="146" mass="15967">MELKKEKLALQMADISGSTFDKVNAQALIFDNVNLAGSKVNNANMSGVSFSDVNLSELKMSDANLSGARIEHANMSHLVVDHVHLFGTEFTNVVLPQEGDGNYLPDGQYKPIVFRNCNLSNMEIIDCDITGLKINGILIEELLKGK</sequence>
<dbReference type="Gene3D" id="2.160.20.80">
    <property type="entry name" value="E3 ubiquitin-protein ligase SopA"/>
    <property type="match status" value="1"/>
</dbReference>
<dbReference type="SUPFAM" id="SSF141571">
    <property type="entry name" value="Pentapeptide repeat-like"/>
    <property type="match status" value="1"/>
</dbReference>
<dbReference type="AlphaFoldDB" id="A0A3G3JV25"/>
<dbReference type="EMBL" id="CP033433">
    <property type="protein sequence ID" value="AYQ72098.1"/>
    <property type="molecule type" value="Genomic_DNA"/>
</dbReference>
<reference evidence="1 2" key="1">
    <citation type="submission" date="2018-10" db="EMBL/GenBank/DDBJ databases">
        <title>Genome Sequence of Cohnella sp.</title>
        <authorList>
            <person name="Srinivasan S."/>
            <person name="Kim M.K."/>
        </authorList>
    </citation>
    <scope>NUCLEOTIDE SEQUENCE [LARGE SCALE GENOMIC DNA]</scope>
    <source>
        <strain evidence="1 2">18JY8-7</strain>
    </source>
</reference>
<dbReference type="PANTHER" id="PTHR14136:SF17">
    <property type="entry name" value="BTB_POZ DOMAIN-CONTAINING PROTEIN KCTD9"/>
    <property type="match status" value="1"/>
</dbReference>
<protein>
    <submittedName>
        <fullName evidence="1">Pentapeptide repeat-containing protein</fullName>
    </submittedName>
</protein>
<dbReference type="InterPro" id="IPR051082">
    <property type="entry name" value="Pentapeptide-BTB/POZ_domain"/>
</dbReference>
<evidence type="ECO:0000313" key="1">
    <source>
        <dbReference type="EMBL" id="AYQ72098.1"/>
    </source>
</evidence>
<proteinExistence type="predicted"/>